<sequence>MNRKRNAPADGAPSKKRKTDVMPKFYAVRAGHEPGVYVTYAECQQQTAGFKGAIFKSFTSMEDAQAFAAGKKVAGSAGEPDRFYAVAVGSPTGIFTDWADASAAITGVKGPKYKRFATREEAVAYIKQYGSQEAIEALGETVEQRLEPIPLKPARSSSRVAAGGAKTAAVSSDEDVLRIWTDGSSLMNGKSGARAGVGVFFGDHDARNLAEPLQGLPQTNQRAELMAVKRALEIAPTKQTVELWTDSKYAIGCMTQWSYEWEKKGWKTSNNGDVKNLDILRPSLDLLRQRNRAGANTYFKWVKGHGFDRGNNAADQLAVKGAKMDTK</sequence>
<protein>
    <recommendedName>
        <fullName evidence="4 10">Ribonuclease H</fullName>
        <shortName evidence="10">RNase H</shortName>
        <ecNumber evidence="4 10">3.1.26.4</ecNumber>
    </recommendedName>
</protein>
<evidence type="ECO:0000256" key="8">
    <source>
        <dbReference type="ARBA" id="ARBA00022801"/>
    </source>
</evidence>
<dbReference type="Pfam" id="PF00075">
    <property type="entry name" value="RNase_H"/>
    <property type="match status" value="1"/>
</dbReference>
<evidence type="ECO:0000256" key="5">
    <source>
        <dbReference type="ARBA" id="ARBA00022722"/>
    </source>
</evidence>
<dbReference type="PANTHER" id="PTHR10642">
    <property type="entry name" value="RIBONUCLEASE H1"/>
    <property type="match status" value="1"/>
</dbReference>
<dbReference type="FunFam" id="3.40.970.10:FF:000001">
    <property type="entry name" value="Ribonuclease H1"/>
    <property type="match status" value="1"/>
</dbReference>
<evidence type="ECO:0000256" key="1">
    <source>
        <dbReference type="ARBA" id="ARBA00000077"/>
    </source>
</evidence>
<dbReference type="PANTHER" id="PTHR10642:SF26">
    <property type="entry name" value="RIBONUCLEASE H1"/>
    <property type="match status" value="1"/>
</dbReference>
<dbReference type="InterPro" id="IPR017067">
    <property type="entry name" value="RNase_H1_euk"/>
</dbReference>
<keyword evidence="9 10" id="KW-0460">Magnesium</keyword>
<evidence type="ECO:0000256" key="7">
    <source>
        <dbReference type="ARBA" id="ARBA00022759"/>
    </source>
</evidence>
<dbReference type="GO" id="GO:0004523">
    <property type="term" value="F:RNA-DNA hybrid ribonuclease activity"/>
    <property type="evidence" value="ECO:0007669"/>
    <property type="project" value="UniProtKB-UniRule"/>
</dbReference>
<dbReference type="InterPro" id="IPR037056">
    <property type="entry name" value="RNase_H1_N_sf"/>
</dbReference>
<evidence type="ECO:0000256" key="9">
    <source>
        <dbReference type="ARBA" id="ARBA00022842"/>
    </source>
</evidence>
<reference evidence="13 14" key="1">
    <citation type="submission" date="2017-06" db="EMBL/GenBank/DDBJ databases">
        <title>Ant-infecting Ophiocordyceps genomes reveal a high diversity of potential behavioral manipulation genes and a possible major role for enterotoxins.</title>
        <authorList>
            <person name="De Bekker C."/>
            <person name="Evans H.C."/>
            <person name="Brachmann A."/>
            <person name="Hughes D.P."/>
        </authorList>
    </citation>
    <scope>NUCLEOTIDE SEQUENCE [LARGE SCALE GENOMIC DNA]</scope>
    <source>
        <strain evidence="13 14">Map64</strain>
    </source>
</reference>
<evidence type="ECO:0000256" key="11">
    <source>
        <dbReference type="SAM" id="MobiDB-lite"/>
    </source>
</evidence>
<dbReference type="InterPro" id="IPR036397">
    <property type="entry name" value="RNaseH_sf"/>
</dbReference>
<dbReference type="CDD" id="cd09280">
    <property type="entry name" value="RNase_HI_eukaryote_like"/>
    <property type="match status" value="1"/>
</dbReference>
<dbReference type="Gene3D" id="3.40.970.10">
    <property type="entry name" value="Ribonuclease H1, N-terminal domain"/>
    <property type="match status" value="2"/>
</dbReference>
<dbReference type="Proteomes" id="UP000226192">
    <property type="component" value="Unassembled WGS sequence"/>
</dbReference>
<dbReference type="InterPro" id="IPR002156">
    <property type="entry name" value="RNaseH_domain"/>
</dbReference>
<dbReference type="EC" id="3.1.26.4" evidence="4 10"/>
<dbReference type="PROSITE" id="PS50879">
    <property type="entry name" value="RNASE_H_1"/>
    <property type="match status" value="1"/>
</dbReference>
<dbReference type="GO" id="GO:0000287">
    <property type="term" value="F:magnesium ion binding"/>
    <property type="evidence" value="ECO:0007669"/>
    <property type="project" value="UniProtKB-UniRule"/>
</dbReference>
<dbReference type="EMBL" id="NJET01000085">
    <property type="protein sequence ID" value="PHH61981.1"/>
    <property type="molecule type" value="Genomic_DNA"/>
</dbReference>
<evidence type="ECO:0000313" key="14">
    <source>
        <dbReference type="Proteomes" id="UP000226192"/>
    </source>
</evidence>
<comment type="function">
    <text evidence="10">Endonuclease that specifically degrades the RNA of RNA-DNA hybrids.</text>
</comment>
<dbReference type="PIRSF" id="PIRSF036852">
    <property type="entry name" value="Ribonuclease_H1_euk"/>
    <property type="match status" value="1"/>
</dbReference>
<keyword evidence="7 10" id="KW-0255">Endonuclease</keyword>
<comment type="catalytic activity">
    <reaction evidence="1 10">
        <text>Endonucleolytic cleavage to 5'-phosphomonoester.</text>
        <dbReference type="EC" id="3.1.26.4"/>
    </reaction>
</comment>
<comment type="similarity">
    <text evidence="3 10">Belongs to the RNase H family.</text>
</comment>
<evidence type="ECO:0000256" key="6">
    <source>
        <dbReference type="ARBA" id="ARBA00022723"/>
    </source>
</evidence>
<dbReference type="InterPro" id="IPR011320">
    <property type="entry name" value="RNase_H1_N"/>
</dbReference>
<dbReference type="SUPFAM" id="SSF55658">
    <property type="entry name" value="L9 N-domain-like"/>
    <property type="match status" value="2"/>
</dbReference>
<dbReference type="InterPro" id="IPR009027">
    <property type="entry name" value="Ribosomal_bL9/RNase_H1_N"/>
</dbReference>
<dbReference type="Gene3D" id="3.30.420.10">
    <property type="entry name" value="Ribonuclease H-like superfamily/Ribonuclease H"/>
    <property type="match status" value="1"/>
</dbReference>
<dbReference type="SUPFAM" id="SSF53098">
    <property type="entry name" value="Ribonuclease H-like"/>
    <property type="match status" value="1"/>
</dbReference>
<evidence type="ECO:0000313" key="13">
    <source>
        <dbReference type="EMBL" id="PHH61981.1"/>
    </source>
</evidence>
<evidence type="ECO:0000256" key="2">
    <source>
        <dbReference type="ARBA" id="ARBA00001946"/>
    </source>
</evidence>
<dbReference type="OrthoDB" id="407198at2759"/>
<evidence type="ECO:0000256" key="3">
    <source>
        <dbReference type="ARBA" id="ARBA00005300"/>
    </source>
</evidence>
<accession>A0A2C5Y527</accession>
<evidence type="ECO:0000259" key="12">
    <source>
        <dbReference type="PROSITE" id="PS50879"/>
    </source>
</evidence>
<dbReference type="GO" id="GO:0003676">
    <property type="term" value="F:nucleic acid binding"/>
    <property type="evidence" value="ECO:0007669"/>
    <property type="project" value="UniProtKB-UniRule"/>
</dbReference>
<feature type="domain" description="RNase H type-1" evidence="12">
    <location>
        <begin position="173"/>
        <end position="323"/>
    </location>
</feature>
<dbReference type="InterPro" id="IPR050092">
    <property type="entry name" value="RNase_H"/>
</dbReference>
<dbReference type="GO" id="GO:0043137">
    <property type="term" value="P:DNA replication, removal of RNA primer"/>
    <property type="evidence" value="ECO:0007669"/>
    <property type="project" value="TreeGrafter"/>
</dbReference>
<dbReference type="AlphaFoldDB" id="A0A2C5Y527"/>
<comment type="cofactor">
    <cofactor evidence="2 10">
        <name>Mg(2+)</name>
        <dbReference type="ChEBI" id="CHEBI:18420"/>
    </cofactor>
</comment>
<comment type="caution">
    <text evidence="13">The sequence shown here is derived from an EMBL/GenBank/DDBJ whole genome shotgun (WGS) entry which is preliminary data.</text>
</comment>
<dbReference type="Pfam" id="PF01693">
    <property type="entry name" value="Cauli_VI"/>
    <property type="match status" value="2"/>
</dbReference>
<organism evidence="13 14">
    <name type="scientific">Ophiocordyceps australis</name>
    <dbReference type="NCBI Taxonomy" id="1399860"/>
    <lineage>
        <taxon>Eukaryota</taxon>
        <taxon>Fungi</taxon>
        <taxon>Dikarya</taxon>
        <taxon>Ascomycota</taxon>
        <taxon>Pezizomycotina</taxon>
        <taxon>Sordariomycetes</taxon>
        <taxon>Hypocreomycetidae</taxon>
        <taxon>Hypocreales</taxon>
        <taxon>Ophiocordycipitaceae</taxon>
        <taxon>Ophiocordyceps</taxon>
    </lineage>
</organism>
<keyword evidence="6 10" id="KW-0479">Metal-binding</keyword>
<gene>
    <name evidence="13" type="ORF">CDD81_7672</name>
</gene>
<evidence type="ECO:0000256" key="4">
    <source>
        <dbReference type="ARBA" id="ARBA00012180"/>
    </source>
</evidence>
<evidence type="ECO:0000256" key="10">
    <source>
        <dbReference type="PIRNR" id="PIRNR036852"/>
    </source>
</evidence>
<keyword evidence="14" id="KW-1185">Reference proteome</keyword>
<keyword evidence="5 10" id="KW-0540">Nuclease</keyword>
<dbReference type="STRING" id="1399860.A0A2C5Y527"/>
<keyword evidence="8 10" id="KW-0378">Hydrolase</keyword>
<dbReference type="InterPro" id="IPR012337">
    <property type="entry name" value="RNaseH-like_sf"/>
</dbReference>
<feature type="region of interest" description="Disordered" evidence="11">
    <location>
        <begin position="1"/>
        <end position="20"/>
    </location>
</feature>
<proteinExistence type="inferred from homology"/>
<name>A0A2C5Y527_9HYPO</name>